<gene>
    <name evidence="1" type="ORF">ACFL27_16270</name>
</gene>
<organism evidence="1 2">
    <name type="scientific">candidate division CSSED10-310 bacterium</name>
    <dbReference type="NCBI Taxonomy" id="2855610"/>
    <lineage>
        <taxon>Bacteria</taxon>
        <taxon>Bacteria division CSSED10-310</taxon>
    </lineage>
</organism>
<dbReference type="EMBL" id="JBHPBY010000221">
    <property type="protein sequence ID" value="MFC1851747.1"/>
    <property type="molecule type" value="Genomic_DNA"/>
</dbReference>
<evidence type="ECO:0000313" key="2">
    <source>
        <dbReference type="Proteomes" id="UP001594351"/>
    </source>
</evidence>
<proteinExistence type="predicted"/>
<dbReference type="InterPro" id="IPR010181">
    <property type="entry name" value="CGCAxxGCC_motif"/>
</dbReference>
<accession>A0ABV6YZZ0</accession>
<evidence type="ECO:0000313" key="1">
    <source>
        <dbReference type="EMBL" id="MFC1851747.1"/>
    </source>
</evidence>
<protein>
    <submittedName>
        <fullName evidence="1">C-GCAxxG-C-C family (Seleno)protein</fullName>
    </submittedName>
</protein>
<keyword evidence="2" id="KW-1185">Reference proteome</keyword>
<comment type="caution">
    <text evidence="1">The sequence shown here is derived from an EMBL/GenBank/DDBJ whole genome shotgun (WGS) entry which is preliminary data.</text>
</comment>
<dbReference type="Pfam" id="PF09719">
    <property type="entry name" value="C_GCAxxG_C_C"/>
    <property type="match status" value="1"/>
</dbReference>
<name>A0ABV6YZZ0_UNCC1</name>
<dbReference type="Proteomes" id="UP001594351">
    <property type="component" value="Unassembled WGS sequence"/>
</dbReference>
<reference evidence="1 2" key="1">
    <citation type="submission" date="2024-09" db="EMBL/GenBank/DDBJ databases">
        <title>Laminarin stimulates single cell rates of sulfate reduction while oxygen inhibits transcriptomic activity in coastal marine sediment.</title>
        <authorList>
            <person name="Lindsay M."/>
            <person name="Orcutt B."/>
            <person name="Emerson D."/>
            <person name="Stepanauskas R."/>
            <person name="D'Angelo T."/>
        </authorList>
    </citation>
    <scope>NUCLEOTIDE SEQUENCE [LARGE SCALE GENOMIC DNA]</scope>
    <source>
        <strain evidence="1">SAG AM-311-K15</strain>
    </source>
</reference>
<sequence length="59" mass="6242">MCPGCIKRYKRSHGIGDPLLERFSFIFDGGVGLQGGVCGALAGAVMSINLQLGMNIRDT</sequence>